<keyword evidence="3" id="KW-0233">DNA recombination</keyword>
<comment type="caution">
    <text evidence="7">The sequence shown here is derived from an EMBL/GenBank/DDBJ whole genome shotgun (WGS) entry which is preliminary data.</text>
</comment>
<dbReference type="PANTHER" id="PTHR30349:SF94">
    <property type="entry name" value="INTEGRASE_RECOMBINASE HI_1414-RELATED"/>
    <property type="match status" value="1"/>
</dbReference>
<evidence type="ECO:0000256" key="4">
    <source>
        <dbReference type="PROSITE-ProRule" id="PRU01248"/>
    </source>
</evidence>
<keyword evidence="8" id="KW-1185">Reference proteome</keyword>
<dbReference type="InterPro" id="IPR044068">
    <property type="entry name" value="CB"/>
</dbReference>
<evidence type="ECO:0000256" key="2">
    <source>
        <dbReference type="ARBA" id="ARBA00023125"/>
    </source>
</evidence>
<evidence type="ECO:0000259" key="6">
    <source>
        <dbReference type="PROSITE" id="PS51900"/>
    </source>
</evidence>
<gene>
    <name evidence="7" type="ORF">A4H96_00385</name>
</gene>
<dbReference type="InterPro" id="IPR010998">
    <property type="entry name" value="Integrase_recombinase_N"/>
</dbReference>
<dbReference type="EMBL" id="LVXZ01000006">
    <property type="protein sequence ID" value="OAP93435.1"/>
    <property type="molecule type" value="Genomic_DNA"/>
</dbReference>
<evidence type="ECO:0000256" key="1">
    <source>
        <dbReference type="ARBA" id="ARBA00022908"/>
    </source>
</evidence>
<dbReference type="PROSITE" id="PS51900">
    <property type="entry name" value="CB"/>
    <property type="match status" value="1"/>
</dbReference>
<evidence type="ECO:0000259" key="5">
    <source>
        <dbReference type="PROSITE" id="PS51898"/>
    </source>
</evidence>
<evidence type="ECO:0000313" key="8">
    <source>
        <dbReference type="Proteomes" id="UP000078302"/>
    </source>
</evidence>
<dbReference type="InterPro" id="IPR011010">
    <property type="entry name" value="DNA_brk_join_enz"/>
</dbReference>
<dbReference type="GO" id="GO:0006310">
    <property type="term" value="P:DNA recombination"/>
    <property type="evidence" value="ECO:0007669"/>
    <property type="project" value="UniProtKB-KW"/>
</dbReference>
<dbReference type="InterPro" id="IPR002104">
    <property type="entry name" value="Integrase_catalytic"/>
</dbReference>
<organism evidence="7 8">
    <name type="scientific">Acidithiobacillus ferrooxidans</name>
    <name type="common">Thiobacillus ferrooxidans</name>
    <dbReference type="NCBI Taxonomy" id="920"/>
    <lineage>
        <taxon>Bacteria</taxon>
        <taxon>Pseudomonadati</taxon>
        <taxon>Pseudomonadota</taxon>
        <taxon>Acidithiobacillia</taxon>
        <taxon>Acidithiobacillales</taxon>
        <taxon>Acidithiobacillaceae</taxon>
        <taxon>Acidithiobacillus</taxon>
    </lineage>
</organism>
<dbReference type="CDD" id="cd00796">
    <property type="entry name" value="INT_Rci_Hp1_C"/>
    <property type="match status" value="1"/>
</dbReference>
<dbReference type="PROSITE" id="PS51898">
    <property type="entry name" value="TYR_RECOMBINASE"/>
    <property type="match status" value="1"/>
</dbReference>
<dbReference type="Pfam" id="PF00589">
    <property type="entry name" value="Phage_integrase"/>
    <property type="match status" value="1"/>
</dbReference>
<keyword evidence="1" id="KW-0229">DNA integration</keyword>
<dbReference type="SUPFAM" id="SSF56349">
    <property type="entry name" value="DNA breaking-rejoining enzymes"/>
    <property type="match status" value="1"/>
</dbReference>
<dbReference type="OrthoDB" id="5293731at2"/>
<dbReference type="Gene3D" id="1.10.150.130">
    <property type="match status" value="1"/>
</dbReference>
<evidence type="ECO:0000256" key="3">
    <source>
        <dbReference type="ARBA" id="ARBA00023172"/>
    </source>
</evidence>
<evidence type="ECO:0000313" key="7">
    <source>
        <dbReference type="EMBL" id="OAP93435.1"/>
    </source>
</evidence>
<keyword evidence="2 4" id="KW-0238">DNA-binding</keyword>
<sequence length="333" mass="38032">MATITPRKDQDGNIIGYQAQVRKRGHPTQTKTFRSKRDAEAWSRLIESEMERGLWRDRSESEGTTLAQCIERYLSEVTSQKKNSRPETLKLQQWLRRPIACRFMSAIRGRDVAEVIKDMEGEGKAGNTIRLHLAVLSHLFKVAKTEWGMEAISNPVESVRKPRLPQGRERRLVGNEEERLLESCRQDENPDIIYIVRFAIETAMRRAEICGLRWENVNLPGRVALLPATKNGTVRRVPLSSIAVSVLSALPRRLDGLVWDAKPDTVTRSFERACRRAAIDGLTFHDLRHEATSRMFEKGLNPMQVAAITGHKTLQMLKRYTHLRAEDLAKMLG</sequence>
<dbReference type="GO" id="GO:0003677">
    <property type="term" value="F:DNA binding"/>
    <property type="evidence" value="ECO:0007669"/>
    <property type="project" value="UniProtKB-UniRule"/>
</dbReference>
<proteinExistence type="predicted"/>
<name>A0A179BQ29_ACIFR</name>
<dbReference type="Proteomes" id="UP000078302">
    <property type="component" value="Unassembled WGS sequence"/>
</dbReference>
<feature type="domain" description="Core-binding (CB)" evidence="6">
    <location>
        <begin position="64"/>
        <end position="144"/>
    </location>
</feature>
<dbReference type="GO" id="GO:0015074">
    <property type="term" value="P:DNA integration"/>
    <property type="evidence" value="ECO:0007669"/>
    <property type="project" value="UniProtKB-KW"/>
</dbReference>
<dbReference type="AlphaFoldDB" id="A0A179BQ29"/>
<dbReference type="PANTHER" id="PTHR30349">
    <property type="entry name" value="PHAGE INTEGRASE-RELATED"/>
    <property type="match status" value="1"/>
</dbReference>
<feature type="domain" description="Tyr recombinase" evidence="5">
    <location>
        <begin position="163"/>
        <end position="333"/>
    </location>
</feature>
<protein>
    <submittedName>
        <fullName evidence="7">Integrase</fullName>
    </submittedName>
</protein>
<reference evidence="7 8" key="1">
    <citation type="submission" date="2016-04" db="EMBL/GenBank/DDBJ databases">
        <title>Acidithiobacillus ferrooxidans genome sequencing and assembly.</title>
        <authorList>
            <person name="Zhou Z."/>
        </authorList>
    </citation>
    <scope>NUCLEOTIDE SEQUENCE [LARGE SCALE GENOMIC DNA]</scope>
    <source>
        <strain evidence="7 8">BY0502</strain>
    </source>
</reference>
<dbReference type="InterPro" id="IPR013762">
    <property type="entry name" value="Integrase-like_cat_sf"/>
</dbReference>
<accession>A0A179BQ29</accession>
<dbReference type="Gene3D" id="1.10.443.10">
    <property type="entry name" value="Intergrase catalytic core"/>
    <property type="match status" value="1"/>
</dbReference>
<dbReference type="InterPro" id="IPR050090">
    <property type="entry name" value="Tyrosine_recombinase_XerCD"/>
</dbReference>